<name>A0ABR7LR03_9ACTN</name>
<protein>
    <recommendedName>
        <fullName evidence="1">DUF7674 domain-containing protein</fullName>
    </recommendedName>
</protein>
<gene>
    <name evidence="2" type="ORF">HKK74_17275</name>
</gene>
<accession>A0ABR7LR03</accession>
<keyword evidence="3" id="KW-1185">Reference proteome</keyword>
<dbReference type="Pfam" id="PF24722">
    <property type="entry name" value="DUF7674"/>
    <property type="match status" value="1"/>
</dbReference>
<evidence type="ECO:0000259" key="1">
    <source>
        <dbReference type="Pfam" id="PF24722"/>
    </source>
</evidence>
<dbReference type="RefSeq" id="WP_187244262.1">
    <property type="nucleotide sequence ID" value="NZ_BAAAOK010000005.1"/>
</dbReference>
<organism evidence="2 3">
    <name type="scientific">Actinomadura alba</name>
    <dbReference type="NCBI Taxonomy" id="406431"/>
    <lineage>
        <taxon>Bacteria</taxon>
        <taxon>Bacillati</taxon>
        <taxon>Actinomycetota</taxon>
        <taxon>Actinomycetes</taxon>
        <taxon>Streptosporangiales</taxon>
        <taxon>Thermomonosporaceae</taxon>
        <taxon>Actinomadura</taxon>
    </lineage>
</organism>
<proteinExistence type="predicted"/>
<feature type="domain" description="DUF7674" evidence="1">
    <location>
        <begin position="12"/>
        <end position="118"/>
    </location>
</feature>
<evidence type="ECO:0000313" key="2">
    <source>
        <dbReference type="EMBL" id="MBC6467241.1"/>
    </source>
</evidence>
<dbReference type="EMBL" id="JABVEC010000012">
    <property type="protein sequence ID" value="MBC6467241.1"/>
    <property type="molecule type" value="Genomic_DNA"/>
</dbReference>
<reference evidence="2 3" key="1">
    <citation type="submission" date="2020-06" db="EMBL/GenBank/DDBJ databases">
        <title>Actinomadura xiongansis sp. nov., isolated from soil of Baiyangdian.</title>
        <authorList>
            <person name="Zhang X."/>
        </authorList>
    </citation>
    <scope>NUCLEOTIDE SEQUENCE [LARGE SCALE GENOMIC DNA]</scope>
    <source>
        <strain evidence="2 3">HBUM206468</strain>
    </source>
</reference>
<evidence type="ECO:0000313" key="3">
    <source>
        <dbReference type="Proteomes" id="UP000805614"/>
    </source>
</evidence>
<sequence length="122" mass="13729">MVGELAHAQLIPTLLEAVPEFWSIYLDEVGDDGEPLTHVLFGVDLTPFVMEAHQQGRSELVQRCLTFFEHVLTVGDKRSREVIVTSFVYQVGPWDPEMASFISQWPPALAERARQQGWSGTS</sequence>
<dbReference type="Proteomes" id="UP000805614">
    <property type="component" value="Unassembled WGS sequence"/>
</dbReference>
<comment type="caution">
    <text evidence="2">The sequence shown here is derived from an EMBL/GenBank/DDBJ whole genome shotgun (WGS) entry which is preliminary data.</text>
</comment>
<dbReference type="InterPro" id="IPR056091">
    <property type="entry name" value="DUF7674"/>
</dbReference>